<keyword evidence="8 9" id="KW-0472">Membrane</keyword>
<feature type="transmembrane region" description="Helical" evidence="9">
    <location>
        <begin position="426"/>
        <end position="445"/>
    </location>
</feature>
<comment type="caution">
    <text evidence="10">The sequence shown here is derived from an EMBL/GenBank/DDBJ whole genome shotgun (WGS) entry which is preliminary data.</text>
</comment>
<evidence type="ECO:0000313" key="10">
    <source>
        <dbReference type="EMBL" id="KII62134.1"/>
    </source>
</evidence>
<keyword evidence="7 9" id="KW-0406">Ion transport</keyword>
<dbReference type="GO" id="GO:0000220">
    <property type="term" value="C:vacuolar proton-transporting V-type ATPase, V0 domain"/>
    <property type="evidence" value="ECO:0007669"/>
    <property type="project" value="InterPro"/>
</dbReference>
<dbReference type="OrthoDB" id="10264220at2759"/>
<keyword evidence="4 9" id="KW-0812">Transmembrane</keyword>
<keyword evidence="11" id="KW-1185">Reference proteome</keyword>
<proteinExistence type="inferred from homology"/>
<evidence type="ECO:0000256" key="6">
    <source>
        <dbReference type="ARBA" id="ARBA00022989"/>
    </source>
</evidence>
<dbReference type="GO" id="GO:0005886">
    <property type="term" value="C:plasma membrane"/>
    <property type="evidence" value="ECO:0007669"/>
    <property type="project" value="TreeGrafter"/>
</dbReference>
<feature type="transmembrane region" description="Helical" evidence="9">
    <location>
        <begin position="375"/>
        <end position="406"/>
    </location>
</feature>
<keyword evidence="3 9" id="KW-0813">Transport</keyword>
<comment type="function">
    <text evidence="9">Essential component of the vacuolar proton pump (V-ATPase), a multimeric enzyme that catalyzes the translocation of protons across the membranes. Required for assembly and activity of the V-ATPase.</text>
</comment>
<organism evidence="10 11">
    <name type="scientific">Thelohanellus kitauei</name>
    <name type="common">Myxosporean</name>
    <dbReference type="NCBI Taxonomy" id="669202"/>
    <lineage>
        <taxon>Eukaryota</taxon>
        <taxon>Metazoa</taxon>
        <taxon>Cnidaria</taxon>
        <taxon>Myxozoa</taxon>
        <taxon>Myxosporea</taxon>
        <taxon>Bivalvulida</taxon>
        <taxon>Platysporina</taxon>
        <taxon>Myxobolidae</taxon>
        <taxon>Thelohanellus</taxon>
    </lineage>
</organism>
<keyword evidence="5 9" id="KW-0375">Hydrogen ion transport</keyword>
<evidence type="ECO:0000256" key="5">
    <source>
        <dbReference type="ARBA" id="ARBA00022781"/>
    </source>
</evidence>
<dbReference type="PANTHER" id="PTHR11629:SF63">
    <property type="entry name" value="V-TYPE PROTON ATPASE SUBUNIT A"/>
    <property type="match status" value="1"/>
</dbReference>
<dbReference type="Pfam" id="PF01496">
    <property type="entry name" value="V_ATPase_I"/>
    <property type="match status" value="1"/>
</dbReference>
<dbReference type="OMA" id="FIDMILM"/>
<sequence>MPSIFRSEDVEFCQIVIPFESAYNVIHTIGQLECVEFINRNFGVSPFNLKFTQNVVWCEEMERKLGNLHNVLQDEKLKAVEVPHDYETLLPQNFGNFESEIELISADIESSNKTLQDLRDGYNELTFYRQVVRCAEELNDNFNPNPTEPSTNISGVYGVVSRLQTNVFEKFLYRACRGNVLFRRLDPEHEFTDIVTSEKSIHCIFVIYLQGDLLLNKVKKISQVFGVPTFSVPDTHHERETLLLALMTRVKDMELILNQTLDQRKVFINQLVKNLNIWKVQIRKAKSIFVTLNMFHYDTGSHTLIAECWCPHADIEKVQNALVIPESNDLAAILNTMATSRTPPTFFRTNKFTRGFQNLVDAYGVANYKEINPSLFMVITFPFLFSVMFGDFGHAAVIFIFALYLVAQEKPLEKYKHMEMFDMLYAGRYIIFMMGLFSLYAGFIYNDIISKSVYIFPSSWKLPGYQNISGSGSVYLDPVQITQPDPYPIGLDPVWMFANNKITFVNSLKMKLSVIIGFIHMTFGILCGAANSLYFEKHLDFFAEFIPQILFFFSLFGYLVFLIFYKWIFVSSHRICGAPSILLTFINMFFEIGKEIPECERLYKYQEYVQMVLVTIALICIPWLFLTKPIALIIRKIGRPTNPPRVSNEDVLVDMITPEDQVVRAADESEVS</sequence>
<protein>
    <recommendedName>
        <fullName evidence="9">V-type proton ATPase subunit a</fullName>
    </recommendedName>
</protein>
<comment type="similarity">
    <text evidence="2 9">Belongs to the V-ATPase 116 kDa subunit family.</text>
</comment>
<dbReference type="AlphaFoldDB" id="A0A0C2MCW6"/>
<comment type="subcellular location">
    <subcellularLocation>
        <location evidence="1">Membrane</location>
        <topology evidence="1">Multi-pass membrane protein</topology>
    </subcellularLocation>
</comment>
<dbReference type="GO" id="GO:0046961">
    <property type="term" value="F:proton-transporting ATPase activity, rotational mechanism"/>
    <property type="evidence" value="ECO:0007669"/>
    <property type="project" value="InterPro"/>
</dbReference>
<evidence type="ECO:0000256" key="8">
    <source>
        <dbReference type="ARBA" id="ARBA00023136"/>
    </source>
</evidence>
<dbReference type="EMBL" id="JWZT01005104">
    <property type="protein sequence ID" value="KII62134.1"/>
    <property type="molecule type" value="Genomic_DNA"/>
</dbReference>
<evidence type="ECO:0000256" key="1">
    <source>
        <dbReference type="ARBA" id="ARBA00004141"/>
    </source>
</evidence>
<evidence type="ECO:0000256" key="9">
    <source>
        <dbReference type="RuleBase" id="RU361189"/>
    </source>
</evidence>
<feature type="transmembrane region" description="Helical" evidence="9">
    <location>
        <begin position="512"/>
        <end position="533"/>
    </location>
</feature>
<keyword evidence="6 9" id="KW-1133">Transmembrane helix</keyword>
<dbReference type="GO" id="GO:0007035">
    <property type="term" value="P:vacuolar acidification"/>
    <property type="evidence" value="ECO:0007669"/>
    <property type="project" value="TreeGrafter"/>
</dbReference>
<dbReference type="InterPro" id="IPR026028">
    <property type="entry name" value="V-type_ATPase_116kDa_su_euka"/>
</dbReference>
<feature type="transmembrane region" description="Helical" evidence="9">
    <location>
        <begin position="545"/>
        <end position="568"/>
    </location>
</feature>
<dbReference type="InterPro" id="IPR002490">
    <property type="entry name" value="V-ATPase_116kDa_su"/>
</dbReference>
<dbReference type="GO" id="GO:0051117">
    <property type="term" value="F:ATPase binding"/>
    <property type="evidence" value="ECO:0007669"/>
    <property type="project" value="TreeGrafter"/>
</dbReference>
<evidence type="ECO:0000256" key="3">
    <source>
        <dbReference type="ARBA" id="ARBA00022448"/>
    </source>
</evidence>
<evidence type="ECO:0000313" key="11">
    <source>
        <dbReference type="Proteomes" id="UP000031668"/>
    </source>
</evidence>
<accession>A0A0C2MCW6</accession>
<reference evidence="10 11" key="1">
    <citation type="journal article" date="2014" name="Genome Biol. Evol.">
        <title>The genome of the myxosporean Thelohanellus kitauei shows adaptations to nutrient acquisition within its fish host.</title>
        <authorList>
            <person name="Yang Y."/>
            <person name="Xiong J."/>
            <person name="Zhou Z."/>
            <person name="Huo F."/>
            <person name="Miao W."/>
            <person name="Ran C."/>
            <person name="Liu Y."/>
            <person name="Zhang J."/>
            <person name="Feng J."/>
            <person name="Wang M."/>
            <person name="Wang M."/>
            <person name="Wang L."/>
            <person name="Yao B."/>
        </authorList>
    </citation>
    <scope>NUCLEOTIDE SEQUENCE [LARGE SCALE GENOMIC DNA]</scope>
    <source>
        <strain evidence="10">Wuqing</strain>
    </source>
</reference>
<dbReference type="PIRSF" id="PIRSF001293">
    <property type="entry name" value="ATP6V0A1"/>
    <property type="match status" value="1"/>
</dbReference>
<dbReference type="Proteomes" id="UP000031668">
    <property type="component" value="Unassembled WGS sequence"/>
</dbReference>
<gene>
    <name evidence="10" type="ORF">RF11_01507</name>
</gene>
<name>A0A0C2MCW6_THEKT</name>
<feature type="transmembrane region" description="Helical" evidence="9">
    <location>
        <begin position="608"/>
        <end position="626"/>
    </location>
</feature>
<evidence type="ECO:0000256" key="7">
    <source>
        <dbReference type="ARBA" id="ARBA00023065"/>
    </source>
</evidence>
<evidence type="ECO:0000256" key="4">
    <source>
        <dbReference type="ARBA" id="ARBA00022692"/>
    </source>
</evidence>
<dbReference type="PANTHER" id="PTHR11629">
    <property type="entry name" value="VACUOLAR PROTON ATPASES"/>
    <property type="match status" value="1"/>
</dbReference>
<evidence type="ECO:0000256" key="2">
    <source>
        <dbReference type="ARBA" id="ARBA00009904"/>
    </source>
</evidence>